<dbReference type="PROSITE" id="PS51375">
    <property type="entry name" value="PPR"/>
    <property type="match status" value="3"/>
</dbReference>
<sequence>MATVSTTLPFSINPTLVMLEKSKTVPELRQIHSHMVKSGLVSHTFAVSRLVVALCSLSRESGGLDYALSVFPQIQEPNAFIFFTLIRGFADSSVPLESISLYSQMLCNLDNFNGVEFSLPSVLKACGTSLAFDEGKQIHGQIFKTHFQYDPFVLNSVIRMYIELEQIELARQVFDRMPNRDVISWNSMISGYFKVGENDSACLLFDEMPEKDLVTWNTMIIGKMLGSEIKPDATAIVSALSAIADLGFVEEGKWVHAYINRYKISLNSGVIGSALIDMYSKCGYIEDAYQVFSSISNRSNIGDWNSMISGFALHGLGHRAIEIFGNMKRMNIEPNEITFIGVLTACSHGGLVQEGAFYFELMQESYNITPKIQHYGCMIDLYGRTGLLVKALKLIESMPTEPDILAWKSILSASVKHGDMKAGEYSALRALELAPNDSSCYVLLSNIYAKAGRWDDVAKVRSMMEERRVRKIPGCSSILVNGKIHEFLAGKDVNLGCRSIIQQKLEEMTRRLKLEGYKPDLTQVILDVDEEGKENSLRHHSEKMALAFGLINFNKGVPIHIVKNLRVCCDCHSFIKLVSKVYSHPIILRDQNRFHHFKNGSCSCNEHW</sequence>
<reference evidence="4 5" key="1">
    <citation type="submission" date="2017-09" db="EMBL/GenBank/DDBJ databases">
        <title>WGS assembly of Aquilegia coerulea Goldsmith.</title>
        <authorList>
            <person name="Hodges S."/>
            <person name="Kramer E."/>
            <person name="Nordborg M."/>
            <person name="Tomkins J."/>
            <person name="Borevitz J."/>
            <person name="Derieg N."/>
            <person name="Yan J."/>
            <person name="Mihaltcheva S."/>
            <person name="Hayes R.D."/>
            <person name="Rokhsar D."/>
        </authorList>
    </citation>
    <scope>NUCLEOTIDE SEQUENCE [LARGE SCALE GENOMIC DNA]</scope>
    <source>
        <strain evidence="5">cv. Goldsmith</strain>
    </source>
</reference>
<evidence type="ECO:0000313" key="4">
    <source>
        <dbReference type="EMBL" id="PIA28294.1"/>
    </source>
</evidence>
<dbReference type="Pfam" id="PF20431">
    <property type="entry name" value="E_motif"/>
    <property type="match status" value="1"/>
</dbReference>
<dbReference type="InParanoid" id="A0A2G5CAJ0"/>
<evidence type="ECO:0000313" key="5">
    <source>
        <dbReference type="Proteomes" id="UP000230069"/>
    </source>
</evidence>
<dbReference type="GO" id="GO:0008270">
    <property type="term" value="F:zinc ion binding"/>
    <property type="evidence" value="ECO:0007669"/>
    <property type="project" value="InterPro"/>
</dbReference>
<feature type="repeat" description="PPR" evidence="2">
    <location>
        <begin position="181"/>
        <end position="215"/>
    </location>
</feature>
<dbReference type="FunFam" id="1.25.40.10:FF:000470">
    <property type="entry name" value="Pentatricopeptide repeat-containing protein At5g66520"/>
    <property type="match status" value="1"/>
</dbReference>
<dbReference type="OrthoDB" id="185373at2759"/>
<dbReference type="InterPro" id="IPR046960">
    <property type="entry name" value="PPR_At4g14850-like_plant"/>
</dbReference>
<feature type="domain" description="DYW" evidence="3">
    <location>
        <begin position="516"/>
        <end position="608"/>
    </location>
</feature>
<dbReference type="NCBIfam" id="TIGR00756">
    <property type="entry name" value="PPR"/>
    <property type="match status" value="2"/>
</dbReference>
<dbReference type="Gene3D" id="1.25.40.10">
    <property type="entry name" value="Tetratricopeptide repeat domain"/>
    <property type="match status" value="3"/>
</dbReference>
<evidence type="ECO:0000256" key="2">
    <source>
        <dbReference type="PROSITE-ProRule" id="PRU00708"/>
    </source>
</evidence>
<feature type="repeat" description="PPR" evidence="2">
    <location>
        <begin position="300"/>
        <end position="334"/>
    </location>
</feature>
<feature type="repeat" description="PPR" evidence="2">
    <location>
        <begin position="437"/>
        <end position="471"/>
    </location>
</feature>
<dbReference type="FunFam" id="1.25.40.10:FF:000277">
    <property type="entry name" value="Pentatricopeptide repeat-containing protein, mitochondrial"/>
    <property type="match status" value="1"/>
</dbReference>
<dbReference type="Pfam" id="PF01535">
    <property type="entry name" value="PPR"/>
    <property type="match status" value="2"/>
</dbReference>
<dbReference type="PANTHER" id="PTHR47926">
    <property type="entry name" value="PENTATRICOPEPTIDE REPEAT-CONTAINING PROTEIN"/>
    <property type="match status" value="1"/>
</dbReference>
<keyword evidence="5" id="KW-1185">Reference proteome</keyword>
<dbReference type="EMBL" id="KZ305089">
    <property type="protein sequence ID" value="PIA28294.1"/>
    <property type="molecule type" value="Genomic_DNA"/>
</dbReference>
<keyword evidence="1" id="KW-0677">Repeat</keyword>
<dbReference type="GO" id="GO:0016556">
    <property type="term" value="P:mRNA modification"/>
    <property type="evidence" value="ECO:0007669"/>
    <property type="project" value="UniProtKB-ARBA"/>
</dbReference>
<dbReference type="Proteomes" id="UP000230069">
    <property type="component" value="Unassembled WGS sequence"/>
</dbReference>
<protein>
    <recommendedName>
        <fullName evidence="3">DYW domain-containing protein</fullName>
    </recommendedName>
</protein>
<name>A0A2G5CAJ0_AQUCA</name>
<organism evidence="4 5">
    <name type="scientific">Aquilegia coerulea</name>
    <name type="common">Rocky mountain columbine</name>
    <dbReference type="NCBI Taxonomy" id="218851"/>
    <lineage>
        <taxon>Eukaryota</taxon>
        <taxon>Viridiplantae</taxon>
        <taxon>Streptophyta</taxon>
        <taxon>Embryophyta</taxon>
        <taxon>Tracheophyta</taxon>
        <taxon>Spermatophyta</taxon>
        <taxon>Magnoliopsida</taxon>
        <taxon>Ranunculales</taxon>
        <taxon>Ranunculaceae</taxon>
        <taxon>Thalictroideae</taxon>
        <taxon>Aquilegia</taxon>
    </lineage>
</organism>
<dbReference type="GO" id="GO:0003723">
    <property type="term" value="F:RNA binding"/>
    <property type="evidence" value="ECO:0007669"/>
    <property type="project" value="InterPro"/>
</dbReference>
<accession>A0A2G5CAJ0</accession>
<dbReference type="InterPro" id="IPR046848">
    <property type="entry name" value="E_motif"/>
</dbReference>
<dbReference type="AlphaFoldDB" id="A0A2G5CAJ0"/>
<dbReference type="InterPro" id="IPR032867">
    <property type="entry name" value="DYW_dom"/>
</dbReference>
<dbReference type="GO" id="GO:0005737">
    <property type="term" value="C:cytoplasm"/>
    <property type="evidence" value="ECO:0007669"/>
    <property type="project" value="UniProtKB-ARBA"/>
</dbReference>
<evidence type="ECO:0000256" key="1">
    <source>
        <dbReference type="ARBA" id="ARBA00022737"/>
    </source>
</evidence>
<dbReference type="Pfam" id="PF14432">
    <property type="entry name" value="DYW_deaminase"/>
    <property type="match status" value="1"/>
</dbReference>
<dbReference type="InterPro" id="IPR011990">
    <property type="entry name" value="TPR-like_helical_dom_sf"/>
</dbReference>
<evidence type="ECO:0000259" key="3">
    <source>
        <dbReference type="Pfam" id="PF14432"/>
    </source>
</evidence>
<dbReference type="Pfam" id="PF13041">
    <property type="entry name" value="PPR_2"/>
    <property type="match status" value="2"/>
</dbReference>
<proteinExistence type="predicted"/>
<dbReference type="InterPro" id="IPR002885">
    <property type="entry name" value="PPR_rpt"/>
</dbReference>
<dbReference type="STRING" id="218851.A0A2G5CAJ0"/>
<gene>
    <name evidence="4" type="ORF">AQUCO_07200149v1</name>
</gene>
<dbReference type="PANTHER" id="PTHR47926:SF436">
    <property type="entry name" value="PENTATRICOPEPTIDE REPEAT-CONTAINING PROTEIN ELI1, CHLOROPLASTIC-LIKE ISOFORM X2"/>
    <property type="match status" value="1"/>
</dbReference>